<keyword evidence="1" id="KW-1133">Transmembrane helix</keyword>
<protein>
    <submittedName>
        <fullName evidence="2">Uncharacterized protein</fullName>
    </submittedName>
</protein>
<accession>A0AAD6NY81</accession>
<comment type="caution">
    <text evidence="2">The sequence shown here is derived from an EMBL/GenBank/DDBJ whole genome shotgun (WGS) entry which is preliminary data.</text>
</comment>
<keyword evidence="1" id="KW-0812">Transmembrane</keyword>
<organism evidence="2 3">
    <name type="scientific">Salix udensis</name>
    <dbReference type="NCBI Taxonomy" id="889485"/>
    <lineage>
        <taxon>Eukaryota</taxon>
        <taxon>Viridiplantae</taxon>
        <taxon>Streptophyta</taxon>
        <taxon>Embryophyta</taxon>
        <taxon>Tracheophyta</taxon>
        <taxon>Spermatophyta</taxon>
        <taxon>Magnoliopsida</taxon>
        <taxon>eudicotyledons</taxon>
        <taxon>Gunneridae</taxon>
        <taxon>Pentapetalae</taxon>
        <taxon>rosids</taxon>
        <taxon>fabids</taxon>
        <taxon>Malpighiales</taxon>
        <taxon>Salicaceae</taxon>
        <taxon>Saliceae</taxon>
        <taxon>Salix</taxon>
    </lineage>
</organism>
<dbReference type="Proteomes" id="UP001162972">
    <property type="component" value="Chromosome 9"/>
</dbReference>
<gene>
    <name evidence="2" type="ORF">OIU84_009010</name>
</gene>
<evidence type="ECO:0000256" key="1">
    <source>
        <dbReference type="SAM" id="Phobius"/>
    </source>
</evidence>
<dbReference type="AlphaFoldDB" id="A0AAD6NY81"/>
<evidence type="ECO:0000313" key="2">
    <source>
        <dbReference type="EMBL" id="KAJ6409424.1"/>
    </source>
</evidence>
<feature type="transmembrane region" description="Helical" evidence="1">
    <location>
        <begin position="7"/>
        <end position="40"/>
    </location>
</feature>
<keyword evidence="3" id="KW-1185">Reference proteome</keyword>
<evidence type="ECO:0000313" key="3">
    <source>
        <dbReference type="Proteomes" id="UP001162972"/>
    </source>
</evidence>
<sequence>MVSSFSFSLFIFMNMFFSFHLFILKSLFFFMLGIFFFLFFMPLFFLLIYFLVYSSVFFLGFLTPSFVMQIRMEVFPPKFWKIIMVLCIERESCIFLIKLLLLVMGVLDLVDQPEADTKQQTNLKTMF</sequence>
<proteinExistence type="predicted"/>
<reference evidence="2 3" key="1">
    <citation type="journal article" date="2023" name="Int. J. Mol. Sci.">
        <title>De Novo Assembly and Annotation of 11 Diverse Shrub Willow (Salix) Genomes Reveals Novel Gene Organization in Sex-Linked Regions.</title>
        <authorList>
            <person name="Hyden B."/>
            <person name="Feng K."/>
            <person name="Yates T.B."/>
            <person name="Jawdy S."/>
            <person name="Cereghino C."/>
            <person name="Smart L.B."/>
            <person name="Muchero W."/>
        </authorList>
    </citation>
    <scope>NUCLEOTIDE SEQUENCE [LARGE SCALE GENOMIC DNA]</scope>
    <source>
        <tissue evidence="2">Shoot tip</tissue>
    </source>
</reference>
<dbReference type="EMBL" id="JAPFFJ010000015">
    <property type="protein sequence ID" value="KAJ6409424.1"/>
    <property type="molecule type" value="Genomic_DNA"/>
</dbReference>
<keyword evidence="1" id="KW-0472">Membrane</keyword>
<name>A0AAD6NY81_9ROSI</name>